<protein>
    <submittedName>
        <fullName evidence="1">Uncharacterized protein</fullName>
    </submittedName>
</protein>
<evidence type="ECO:0000313" key="2">
    <source>
        <dbReference type="Proteomes" id="UP000615003"/>
    </source>
</evidence>
<sequence length="42" mass="4740">MIILILFLILSANLSFNYKNKKINAVKYSGGCKIYNTQGDND</sequence>
<proteinExistence type="predicted"/>
<accession>A0ABR9EMG1</accession>
<dbReference type="EMBL" id="AQGW01000017">
    <property type="protein sequence ID" value="MBE0381729.1"/>
    <property type="molecule type" value="Genomic_DNA"/>
</dbReference>
<gene>
    <name evidence="1" type="ORF">PCARR_a3740</name>
</gene>
<comment type="caution">
    <text evidence="1">The sequence shown here is derived from an EMBL/GenBank/DDBJ whole genome shotgun (WGS) entry which is preliminary data.</text>
</comment>
<evidence type="ECO:0000313" key="1">
    <source>
        <dbReference type="EMBL" id="MBE0381729.1"/>
    </source>
</evidence>
<organism evidence="1 2">
    <name type="scientific">Pseudoalteromonas carrageenovora IAM 12662</name>
    <dbReference type="NCBI Taxonomy" id="1314868"/>
    <lineage>
        <taxon>Bacteria</taxon>
        <taxon>Pseudomonadati</taxon>
        <taxon>Pseudomonadota</taxon>
        <taxon>Gammaproteobacteria</taxon>
        <taxon>Alteromonadales</taxon>
        <taxon>Pseudoalteromonadaceae</taxon>
        <taxon>Pseudoalteromonas</taxon>
    </lineage>
</organism>
<name>A0ABR9EMG1_PSEVC</name>
<reference evidence="1 2" key="1">
    <citation type="submission" date="2015-06" db="EMBL/GenBank/DDBJ databases">
        <title>Genome sequence of Pseudoalteromonas carrageenovora.</title>
        <authorList>
            <person name="Xie B.-B."/>
            <person name="Rong J.-C."/>
            <person name="Qin Q.-L."/>
            <person name="Zhang Y.-Z."/>
        </authorList>
    </citation>
    <scope>NUCLEOTIDE SEQUENCE [LARGE SCALE GENOMIC DNA]</scope>
    <source>
        <strain evidence="1 2">IAM 12662</strain>
    </source>
</reference>
<dbReference type="Proteomes" id="UP000615003">
    <property type="component" value="Unassembled WGS sequence"/>
</dbReference>
<keyword evidence="2" id="KW-1185">Reference proteome</keyword>